<dbReference type="InterPro" id="IPR036291">
    <property type="entry name" value="NAD(P)-bd_dom_sf"/>
</dbReference>
<protein>
    <submittedName>
        <fullName evidence="2">SDR family NAD(P)-dependent oxidoreductase</fullName>
    </submittedName>
</protein>
<evidence type="ECO:0000313" key="3">
    <source>
        <dbReference type="Proteomes" id="UP001165367"/>
    </source>
</evidence>
<sequence>MRKNVLITGANRGLGLELSRQLNKLGYFVWMGVRNEEAAKTVKATLADPSQAAIIILNMQDSDSFNKVHDTILSADGHLDILINNAGVMLEEDLMKNSAASITAQQLKATFEVNFFGPVLLTNRLLPLLLKSKAPRIVNVSTNMGSQQMQAMIPELPKTFAYNASKAALNTYTIHLSSLLQGTLVKVNSVHPGWVKTDMGGPYAPLEIEDGVRSILEMALLDENGATGKFVHKGEEVAW</sequence>
<dbReference type="EMBL" id="JAKLTR010000002">
    <property type="protein sequence ID" value="MCG2613407.1"/>
    <property type="molecule type" value="Genomic_DNA"/>
</dbReference>
<proteinExistence type="inferred from homology"/>
<dbReference type="Pfam" id="PF00106">
    <property type="entry name" value="adh_short"/>
    <property type="match status" value="1"/>
</dbReference>
<organism evidence="2 3">
    <name type="scientific">Terrimonas ginsenosidimutans</name>
    <dbReference type="NCBI Taxonomy" id="2908004"/>
    <lineage>
        <taxon>Bacteria</taxon>
        <taxon>Pseudomonadati</taxon>
        <taxon>Bacteroidota</taxon>
        <taxon>Chitinophagia</taxon>
        <taxon>Chitinophagales</taxon>
        <taxon>Chitinophagaceae</taxon>
        <taxon>Terrimonas</taxon>
    </lineage>
</organism>
<evidence type="ECO:0000313" key="2">
    <source>
        <dbReference type="EMBL" id="MCG2613407.1"/>
    </source>
</evidence>
<keyword evidence="3" id="KW-1185">Reference proteome</keyword>
<dbReference type="PRINTS" id="PR00080">
    <property type="entry name" value="SDRFAMILY"/>
</dbReference>
<accession>A0ABS9KM63</accession>
<dbReference type="RefSeq" id="WP_237868635.1">
    <property type="nucleotide sequence ID" value="NZ_JAKLTR010000002.1"/>
</dbReference>
<reference evidence="2" key="1">
    <citation type="submission" date="2022-01" db="EMBL/GenBank/DDBJ databases">
        <authorList>
            <person name="Jo J.-H."/>
            <person name="Im W.-T."/>
        </authorList>
    </citation>
    <scope>NUCLEOTIDE SEQUENCE</scope>
    <source>
        <strain evidence="2">NA20</strain>
    </source>
</reference>
<dbReference type="InterPro" id="IPR052184">
    <property type="entry name" value="SDR_enzymes"/>
</dbReference>
<dbReference type="PRINTS" id="PR00081">
    <property type="entry name" value="GDHRDH"/>
</dbReference>
<evidence type="ECO:0000256" key="1">
    <source>
        <dbReference type="RuleBase" id="RU000363"/>
    </source>
</evidence>
<comment type="caution">
    <text evidence="2">The sequence shown here is derived from an EMBL/GenBank/DDBJ whole genome shotgun (WGS) entry which is preliminary data.</text>
</comment>
<dbReference type="InterPro" id="IPR002347">
    <property type="entry name" value="SDR_fam"/>
</dbReference>
<gene>
    <name evidence="2" type="ORF">LZZ85_03910</name>
</gene>
<dbReference type="Proteomes" id="UP001165367">
    <property type="component" value="Unassembled WGS sequence"/>
</dbReference>
<dbReference type="SUPFAM" id="SSF51735">
    <property type="entry name" value="NAD(P)-binding Rossmann-fold domains"/>
    <property type="match status" value="1"/>
</dbReference>
<name>A0ABS9KM63_9BACT</name>
<dbReference type="Gene3D" id="3.40.50.720">
    <property type="entry name" value="NAD(P)-binding Rossmann-like Domain"/>
    <property type="match status" value="1"/>
</dbReference>
<comment type="similarity">
    <text evidence="1">Belongs to the short-chain dehydrogenases/reductases (SDR) family.</text>
</comment>
<dbReference type="PANTHER" id="PTHR45458:SF1">
    <property type="entry name" value="SHORT CHAIN DEHYDROGENASE"/>
    <property type="match status" value="1"/>
</dbReference>
<dbReference type="PANTHER" id="PTHR45458">
    <property type="entry name" value="SHORT-CHAIN DEHYDROGENASE/REDUCTASE SDR"/>
    <property type="match status" value="1"/>
</dbReference>